<evidence type="ECO:0000313" key="2">
    <source>
        <dbReference type="Proteomes" id="UP001565243"/>
    </source>
</evidence>
<keyword evidence="2" id="KW-1185">Reference proteome</keyword>
<dbReference type="Proteomes" id="UP001565243">
    <property type="component" value="Unassembled WGS sequence"/>
</dbReference>
<reference evidence="1 2" key="1">
    <citation type="submission" date="2024-07" db="EMBL/GenBank/DDBJ databases">
        <authorList>
            <person name="Hebao G."/>
        </authorList>
    </citation>
    <scope>NUCLEOTIDE SEQUENCE [LARGE SCALE GENOMIC DNA]</scope>
    <source>
        <strain evidence="1 2">ACCC 02193</strain>
    </source>
</reference>
<accession>A0ABV4EBD6</accession>
<proteinExistence type="predicted"/>
<gene>
    <name evidence="1" type="ORF">AB6T85_17710</name>
</gene>
<sequence>MGNYPYATSPIVTESTSTVTRAASSVTVQRDGNASGIKIYFSDNTNTTIPFNGAASVTVPFATTHWGERYMTRIEYEA</sequence>
<comment type="caution">
    <text evidence="1">The sequence shown here is derived from an EMBL/GenBank/DDBJ whole genome shotgun (WGS) entry which is preliminary data.</text>
</comment>
<dbReference type="RefSeq" id="WP_369896298.1">
    <property type="nucleotide sequence ID" value="NZ_JBGFFX010000012.1"/>
</dbReference>
<organism evidence="1 2">
    <name type="scientific">Erwinia aeris</name>
    <dbReference type="NCBI Taxonomy" id="3239803"/>
    <lineage>
        <taxon>Bacteria</taxon>
        <taxon>Pseudomonadati</taxon>
        <taxon>Pseudomonadota</taxon>
        <taxon>Gammaproteobacteria</taxon>
        <taxon>Enterobacterales</taxon>
        <taxon>Erwiniaceae</taxon>
        <taxon>Erwinia</taxon>
    </lineage>
</organism>
<name>A0ABV4EBD6_9GAMM</name>
<evidence type="ECO:0000313" key="1">
    <source>
        <dbReference type="EMBL" id="MEY8772245.1"/>
    </source>
</evidence>
<dbReference type="EMBL" id="JBGFFX010000012">
    <property type="protein sequence ID" value="MEY8772245.1"/>
    <property type="molecule type" value="Genomic_DNA"/>
</dbReference>
<protein>
    <submittedName>
        <fullName evidence="1">Uncharacterized protein</fullName>
    </submittedName>
</protein>